<dbReference type="PROSITE" id="PS50846">
    <property type="entry name" value="HMA_2"/>
    <property type="match status" value="1"/>
</dbReference>
<accession>A0A4R7G7N4</accession>
<organism evidence="2 3">
    <name type="scientific">Nesterenkonia aurantiaca</name>
    <dbReference type="NCBI Taxonomy" id="1436010"/>
    <lineage>
        <taxon>Bacteria</taxon>
        <taxon>Bacillati</taxon>
        <taxon>Actinomycetota</taxon>
        <taxon>Actinomycetes</taxon>
        <taxon>Micrococcales</taxon>
        <taxon>Micrococcaceae</taxon>
        <taxon>Nesterenkonia</taxon>
    </lineage>
</organism>
<comment type="caution">
    <text evidence="2">The sequence shown here is derived from an EMBL/GenBank/DDBJ whole genome shotgun (WGS) entry which is preliminary data.</text>
</comment>
<keyword evidence="3" id="KW-1185">Reference proteome</keyword>
<sequence length="73" mass="7529">MTQTRRYSVEGMSCGHCESAVRAEVELLPGVSGLEVSAETGLLDLTLAEGAGLTDEAVLAAVDEAGYDAARQS</sequence>
<dbReference type="AlphaFoldDB" id="A0A4R7G7N4"/>
<dbReference type="EMBL" id="SOAN01000001">
    <property type="protein sequence ID" value="TDS87514.1"/>
    <property type="molecule type" value="Genomic_DNA"/>
</dbReference>
<dbReference type="Gene3D" id="3.30.70.100">
    <property type="match status" value="1"/>
</dbReference>
<proteinExistence type="predicted"/>
<dbReference type="GO" id="GO:0046872">
    <property type="term" value="F:metal ion binding"/>
    <property type="evidence" value="ECO:0007669"/>
    <property type="project" value="InterPro"/>
</dbReference>
<dbReference type="InterPro" id="IPR036163">
    <property type="entry name" value="HMA_dom_sf"/>
</dbReference>
<gene>
    <name evidence="2" type="ORF">EV640_101298</name>
</gene>
<protein>
    <submittedName>
        <fullName evidence="2">Copper chaperone CopZ</fullName>
    </submittedName>
</protein>
<dbReference type="CDD" id="cd00371">
    <property type="entry name" value="HMA"/>
    <property type="match status" value="1"/>
</dbReference>
<dbReference type="Proteomes" id="UP000294506">
    <property type="component" value="Unassembled WGS sequence"/>
</dbReference>
<dbReference type="Pfam" id="PF00403">
    <property type="entry name" value="HMA"/>
    <property type="match status" value="1"/>
</dbReference>
<name>A0A4R7G7N4_9MICC</name>
<evidence type="ECO:0000259" key="1">
    <source>
        <dbReference type="PROSITE" id="PS50846"/>
    </source>
</evidence>
<reference evidence="2 3" key="1">
    <citation type="submission" date="2019-03" db="EMBL/GenBank/DDBJ databases">
        <title>Genomic Encyclopedia of Type Strains, Phase III (KMG-III): the genomes of soil and plant-associated and newly described type strains.</title>
        <authorList>
            <person name="Whitman W."/>
        </authorList>
    </citation>
    <scope>NUCLEOTIDE SEQUENCE [LARGE SCALE GENOMIC DNA]</scope>
    <source>
        <strain evidence="2 3">DSM 27373</strain>
    </source>
</reference>
<feature type="domain" description="HMA" evidence="1">
    <location>
        <begin position="3"/>
        <end position="70"/>
    </location>
</feature>
<evidence type="ECO:0000313" key="3">
    <source>
        <dbReference type="Proteomes" id="UP000294506"/>
    </source>
</evidence>
<dbReference type="InterPro" id="IPR006121">
    <property type="entry name" value="HMA_dom"/>
</dbReference>
<evidence type="ECO:0000313" key="2">
    <source>
        <dbReference type="EMBL" id="TDS87514.1"/>
    </source>
</evidence>
<dbReference type="RefSeq" id="WP_036474512.1">
    <property type="nucleotide sequence ID" value="NZ_JBIMET010000003.1"/>
</dbReference>
<dbReference type="SUPFAM" id="SSF55008">
    <property type="entry name" value="HMA, heavy metal-associated domain"/>
    <property type="match status" value="1"/>
</dbReference>